<dbReference type="PANTHER" id="PTHR42844">
    <property type="entry name" value="DIHYDRONEOPTERIN ALDOLASE 1-RELATED"/>
    <property type="match status" value="1"/>
</dbReference>
<comment type="caution">
    <text evidence="10">The sequence shown here is derived from an EMBL/GenBank/DDBJ whole genome shotgun (WGS) entry which is preliminary data.</text>
</comment>
<dbReference type="Proteomes" id="UP001433268">
    <property type="component" value="Unassembled WGS sequence"/>
</dbReference>
<comment type="similarity">
    <text evidence="3">Belongs to the DHNA family.</text>
</comment>
<feature type="domain" description="Dihydroneopterin aldolase/epimerase" evidence="9">
    <location>
        <begin position="294"/>
        <end position="406"/>
    </location>
</feature>
<evidence type="ECO:0000256" key="7">
    <source>
        <dbReference type="ARBA" id="ARBA00032903"/>
    </source>
</evidence>
<evidence type="ECO:0000256" key="8">
    <source>
        <dbReference type="SAM" id="MobiDB-lite"/>
    </source>
</evidence>
<evidence type="ECO:0000256" key="3">
    <source>
        <dbReference type="ARBA" id="ARBA00005708"/>
    </source>
</evidence>
<comment type="catalytic activity">
    <reaction evidence="1">
        <text>7,8-dihydroneopterin = 6-hydroxymethyl-7,8-dihydropterin + glycolaldehyde</text>
        <dbReference type="Rhea" id="RHEA:10540"/>
        <dbReference type="ChEBI" id="CHEBI:17001"/>
        <dbReference type="ChEBI" id="CHEBI:17071"/>
        <dbReference type="ChEBI" id="CHEBI:44841"/>
        <dbReference type="EC" id="4.1.2.25"/>
    </reaction>
</comment>
<name>A0ABR1X0D5_9PEZI</name>
<dbReference type="SUPFAM" id="SSF55620">
    <property type="entry name" value="Tetrahydrobiopterin biosynthesis enzymes-like"/>
    <property type="match status" value="1"/>
</dbReference>
<dbReference type="Gene3D" id="3.30.1130.10">
    <property type="match status" value="2"/>
</dbReference>
<dbReference type="EC" id="4.1.2.25" evidence="4"/>
<organism evidence="10 11">
    <name type="scientific">Apiospora hydei</name>
    <dbReference type="NCBI Taxonomy" id="1337664"/>
    <lineage>
        <taxon>Eukaryota</taxon>
        <taxon>Fungi</taxon>
        <taxon>Dikarya</taxon>
        <taxon>Ascomycota</taxon>
        <taxon>Pezizomycotina</taxon>
        <taxon>Sordariomycetes</taxon>
        <taxon>Xylariomycetidae</taxon>
        <taxon>Amphisphaeriales</taxon>
        <taxon>Apiosporaceae</taxon>
        <taxon>Apiospora</taxon>
    </lineage>
</organism>
<evidence type="ECO:0000259" key="9">
    <source>
        <dbReference type="SMART" id="SM00905"/>
    </source>
</evidence>
<keyword evidence="6" id="KW-0456">Lyase</keyword>
<evidence type="ECO:0000256" key="2">
    <source>
        <dbReference type="ARBA" id="ARBA00005013"/>
    </source>
</evidence>
<evidence type="ECO:0000313" key="11">
    <source>
        <dbReference type="Proteomes" id="UP001433268"/>
    </source>
</evidence>
<keyword evidence="5" id="KW-0289">Folate biosynthesis</keyword>
<reference evidence="10 11" key="1">
    <citation type="submission" date="2023-01" db="EMBL/GenBank/DDBJ databases">
        <title>Analysis of 21 Apiospora genomes using comparative genomics revels a genus with tremendous synthesis potential of carbohydrate active enzymes and secondary metabolites.</title>
        <authorList>
            <person name="Sorensen T."/>
        </authorList>
    </citation>
    <scope>NUCLEOTIDE SEQUENCE [LARGE SCALE GENOMIC DNA]</scope>
    <source>
        <strain evidence="10 11">CBS 114990</strain>
    </source>
</reference>
<dbReference type="PANTHER" id="PTHR42844:SF1">
    <property type="entry name" value="DIHYDRONEOPTERIN ALDOLASE 1-RELATED"/>
    <property type="match status" value="1"/>
</dbReference>
<dbReference type="SMART" id="SM00905">
    <property type="entry name" value="FolB"/>
    <property type="match status" value="1"/>
</dbReference>
<gene>
    <name evidence="10" type="ORF">PG997_003786</name>
</gene>
<dbReference type="GeneID" id="92041161"/>
<accession>A0ABR1X0D5</accession>
<feature type="region of interest" description="Disordered" evidence="8">
    <location>
        <begin position="189"/>
        <end position="208"/>
    </location>
</feature>
<dbReference type="Pfam" id="PF02152">
    <property type="entry name" value="FolB"/>
    <property type="match status" value="1"/>
</dbReference>
<evidence type="ECO:0000313" key="10">
    <source>
        <dbReference type="EMBL" id="KAK8088825.1"/>
    </source>
</evidence>
<evidence type="ECO:0000256" key="1">
    <source>
        <dbReference type="ARBA" id="ARBA00001353"/>
    </source>
</evidence>
<dbReference type="RefSeq" id="XP_066671719.1">
    <property type="nucleotide sequence ID" value="XM_066808101.1"/>
</dbReference>
<dbReference type="EMBL" id="JAQQWN010000004">
    <property type="protein sequence ID" value="KAK8088825.1"/>
    <property type="molecule type" value="Genomic_DNA"/>
</dbReference>
<proteinExistence type="inferred from homology"/>
<evidence type="ECO:0000256" key="5">
    <source>
        <dbReference type="ARBA" id="ARBA00022909"/>
    </source>
</evidence>
<evidence type="ECO:0000256" key="6">
    <source>
        <dbReference type="ARBA" id="ARBA00023239"/>
    </source>
</evidence>
<comment type="pathway">
    <text evidence="2">Cofactor biosynthesis; tetrahydrofolate biosynthesis; 2-amino-4-hydroxy-6-hydroxymethyl-7,8-dihydropteridine diphosphate from 7,8-dihydroneopterin triphosphate: step 3/4.</text>
</comment>
<dbReference type="InterPro" id="IPR006157">
    <property type="entry name" value="FolB_dom"/>
</dbReference>
<sequence length="411" mass="44636">MPLELRVFTLADLPRGLEIEKLAYAPNPFTPFLFPGPFPEESKKMRSEYFIKTLEQDTTARHVKVIDTEIEGDENEQMAAWAKLHVYKEPPELTPRCRPPAPLLTNWQVAAGAGEPVAVVRVRNLQGTLPVGRDAWGRANKAQPALLSTEVSFQQPFHAAAAGDNVASGDTAHYGNLSKRLREGLDQLSASAQPPTNPDAVRKADAGKGPSAADAFEMLWVTLTGRVVDGSRRALPLDQVPFLDAGKLRSLTLTVELPKASLLGAGVALAVTACFKTGLGEEKTNPLQSYARSLRIHGLHIPTLIGVNANERQAKQMVVADVEIDRLDTTKDIHPEVEKLVFEVMEGSSFETLEALGTLLADKILNEFKIVDEPKTARERGWQVKISLAKPIAVPFADCPAVEIKAGGALP</sequence>
<keyword evidence="11" id="KW-1185">Reference proteome</keyword>
<protein>
    <recommendedName>
        <fullName evidence="4">dihydroneopterin aldolase</fullName>
        <ecNumber evidence="4">4.1.2.25</ecNumber>
    </recommendedName>
    <alternativeName>
        <fullName evidence="7">7,8-dihydroneopterin aldolase</fullName>
    </alternativeName>
</protein>
<dbReference type="InterPro" id="IPR043133">
    <property type="entry name" value="GTP-CH-I_C/QueF"/>
</dbReference>
<evidence type="ECO:0000256" key="4">
    <source>
        <dbReference type="ARBA" id="ARBA00013043"/>
    </source>
</evidence>
<dbReference type="InterPro" id="IPR006156">
    <property type="entry name" value="Dihydroneopterin_aldolase"/>
</dbReference>